<dbReference type="InterPro" id="IPR010998">
    <property type="entry name" value="Integrase_recombinase_N"/>
</dbReference>
<dbReference type="CDD" id="cd01185">
    <property type="entry name" value="INTN1_C_like"/>
    <property type="match status" value="1"/>
</dbReference>
<evidence type="ECO:0000259" key="4">
    <source>
        <dbReference type="PROSITE" id="PS51898"/>
    </source>
</evidence>
<dbReference type="Pfam" id="PF00589">
    <property type="entry name" value="Phage_integrase"/>
    <property type="match status" value="1"/>
</dbReference>
<keyword evidence="3" id="KW-0233">DNA recombination</keyword>
<dbReference type="AlphaFoldDB" id="A0A3E4ULJ7"/>
<dbReference type="Proteomes" id="UP000261223">
    <property type="component" value="Unassembled WGS sequence"/>
</dbReference>
<dbReference type="GO" id="GO:0006310">
    <property type="term" value="P:DNA recombination"/>
    <property type="evidence" value="ECO:0007669"/>
    <property type="project" value="UniProtKB-KW"/>
</dbReference>
<dbReference type="InterPro" id="IPR013762">
    <property type="entry name" value="Integrase-like_cat_sf"/>
</dbReference>
<organism evidence="5 6">
    <name type="scientific">Bacteroides stercoris</name>
    <dbReference type="NCBI Taxonomy" id="46506"/>
    <lineage>
        <taxon>Bacteria</taxon>
        <taxon>Pseudomonadati</taxon>
        <taxon>Bacteroidota</taxon>
        <taxon>Bacteroidia</taxon>
        <taxon>Bacteroidales</taxon>
        <taxon>Bacteroidaceae</taxon>
        <taxon>Bacteroides</taxon>
    </lineage>
</organism>
<proteinExistence type="inferred from homology"/>
<dbReference type="InterPro" id="IPR025269">
    <property type="entry name" value="SAM-like_dom"/>
</dbReference>
<evidence type="ECO:0000256" key="3">
    <source>
        <dbReference type="ARBA" id="ARBA00023172"/>
    </source>
</evidence>
<protein>
    <submittedName>
        <fullName evidence="5">Site-specific integrase</fullName>
    </submittedName>
</protein>
<comment type="caution">
    <text evidence="5">The sequence shown here is derived from an EMBL/GenBank/DDBJ whole genome shotgun (WGS) entry which is preliminary data.</text>
</comment>
<dbReference type="InterPro" id="IPR002104">
    <property type="entry name" value="Integrase_catalytic"/>
</dbReference>
<dbReference type="Gene3D" id="1.10.150.130">
    <property type="match status" value="1"/>
</dbReference>
<evidence type="ECO:0000256" key="2">
    <source>
        <dbReference type="ARBA" id="ARBA00023125"/>
    </source>
</evidence>
<dbReference type="EMBL" id="QSSV01000017">
    <property type="protein sequence ID" value="RGM11450.1"/>
    <property type="molecule type" value="Genomic_DNA"/>
</dbReference>
<dbReference type="InterPro" id="IPR050090">
    <property type="entry name" value="Tyrosine_recombinase_XerCD"/>
</dbReference>
<dbReference type="Pfam" id="PF13102">
    <property type="entry name" value="Phage_int_SAM_5"/>
    <property type="match status" value="1"/>
</dbReference>
<keyword evidence="2" id="KW-0238">DNA-binding</keyword>
<dbReference type="SUPFAM" id="SSF56349">
    <property type="entry name" value="DNA breaking-rejoining enzymes"/>
    <property type="match status" value="1"/>
</dbReference>
<accession>A0A3E4ULJ7</accession>
<name>A0A3E4ULJ7_BACSE</name>
<dbReference type="PANTHER" id="PTHR30349:SF64">
    <property type="entry name" value="PROPHAGE INTEGRASE INTD-RELATED"/>
    <property type="match status" value="1"/>
</dbReference>
<dbReference type="PROSITE" id="PS51898">
    <property type="entry name" value="TYR_RECOMBINASE"/>
    <property type="match status" value="1"/>
</dbReference>
<feature type="domain" description="Tyr recombinase" evidence="4">
    <location>
        <begin position="241"/>
        <end position="408"/>
    </location>
</feature>
<gene>
    <name evidence="5" type="ORF">DXC34_13105</name>
</gene>
<sequence length="418" mass="48526">MKKALVNTKVTVKLRKAEKRNEWYLYLEAYPVFTAERSVPQRTREYLNRTIATPLWDKSRNARTSKEGNVSFKPKRDINGVIQCKSHLDQEACIYADKVREIRQREFDNAFLYTDTDSEQAQQLERSRYNFLEYFREMEKKRHAQFSEAISTTWNRVYENFKIFINGDTIPFSKIDLKLIEEFRLYLLSAKRGGFKTGTISPNTASTYFSVFKAVLKQAFIDGYLTIDLSAKAKSIQGRESRREYLTVEELNTLARTPFDPIVKRAALFSALTGLRHSDIQKLTWAEIEEFNGGYRLNFTQQKTKGVEYMPISKQAYQLCGERKDDELLVFAGLPDPSWISKPLERWIKQAGITKHITFHCFRHTFATLQLASGTDIYTVSKLLGHTNVKTTQVYAKVVDEKKEKATEAFTLDLPIIE</sequence>
<reference evidence="5 6" key="1">
    <citation type="submission" date="2018-08" db="EMBL/GenBank/DDBJ databases">
        <title>A genome reference for cultivated species of the human gut microbiota.</title>
        <authorList>
            <person name="Zou Y."/>
            <person name="Xue W."/>
            <person name="Luo G."/>
        </authorList>
    </citation>
    <scope>NUCLEOTIDE SEQUENCE [LARGE SCALE GENOMIC DNA]</scope>
    <source>
        <strain evidence="5 6">TF03-6</strain>
    </source>
</reference>
<dbReference type="Gene3D" id="1.10.443.10">
    <property type="entry name" value="Intergrase catalytic core"/>
    <property type="match status" value="1"/>
</dbReference>
<dbReference type="PANTHER" id="PTHR30349">
    <property type="entry name" value="PHAGE INTEGRASE-RELATED"/>
    <property type="match status" value="1"/>
</dbReference>
<dbReference type="RefSeq" id="WP_117742156.1">
    <property type="nucleotide sequence ID" value="NZ_QSSV01000017.1"/>
</dbReference>
<evidence type="ECO:0000256" key="1">
    <source>
        <dbReference type="ARBA" id="ARBA00008857"/>
    </source>
</evidence>
<dbReference type="GO" id="GO:0015074">
    <property type="term" value="P:DNA integration"/>
    <property type="evidence" value="ECO:0007669"/>
    <property type="project" value="InterPro"/>
</dbReference>
<dbReference type="InterPro" id="IPR011010">
    <property type="entry name" value="DNA_brk_join_enz"/>
</dbReference>
<evidence type="ECO:0000313" key="6">
    <source>
        <dbReference type="Proteomes" id="UP000261223"/>
    </source>
</evidence>
<dbReference type="GO" id="GO:0003677">
    <property type="term" value="F:DNA binding"/>
    <property type="evidence" value="ECO:0007669"/>
    <property type="project" value="UniProtKB-KW"/>
</dbReference>
<evidence type="ECO:0000313" key="5">
    <source>
        <dbReference type="EMBL" id="RGM11450.1"/>
    </source>
</evidence>
<comment type="similarity">
    <text evidence="1">Belongs to the 'phage' integrase family.</text>
</comment>